<feature type="transmembrane region" description="Helical" evidence="6">
    <location>
        <begin position="112"/>
        <end position="136"/>
    </location>
</feature>
<evidence type="ECO:0000313" key="9">
    <source>
        <dbReference type="Proteomes" id="UP000243081"/>
    </source>
</evidence>
<evidence type="ECO:0000256" key="1">
    <source>
        <dbReference type="ARBA" id="ARBA00004141"/>
    </source>
</evidence>
<dbReference type="InterPro" id="IPR036259">
    <property type="entry name" value="MFS_trans_sf"/>
</dbReference>
<evidence type="ECO:0000313" key="8">
    <source>
        <dbReference type="EMBL" id="OAQ97610.1"/>
    </source>
</evidence>
<protein>
    <recommendedName>
        <fullName evidence="7">Major facilitator superfamily (MFS) profile domain-containing protein</fullName>
    </recommendedName>
</protein>
<feature type="region of interest" description="Disordered" evidence="5">
    <location>
        <begin position="503"/>
        <end position="525"/>
    </location>
</feature>
<dbReference type="OrthoDB" id="3026777at2759"/>
<evidence type="ECO:0000256" key="4">
    <source>
        <dbReference type="ARBA" id="ARBA00023136"/>
    </source>
</evidence>
<organism evidence="8 9">
    <name type="scientific">Cordyceps confragosa</name>
    <name type="common">Lecanicillium lecanii</name>
    <dbReference type="NCBI Taxonomy" id="2714763"/>
    <lineage>
        <taxon>Eukaryota</taxon>
        <taxon>Fungi</taxon>
        <taxon>Dikarya</taxon>
        <taxon>Ascomycota</taxon>
        <taxon>Pezizomycotina</taxon>
        <taxon>Sordariomycetes</taxon>
        <taxon>Hypocreomycetidae</taxon>
        <taxon>Hypocreales</taxon>
        <taxon>Cordycipitaceae</taxon>
        <taxon>Akanthomyces</taxon>
    </lineage>
</organism>
<dbReference type="PANTHER" id="PTHR23507:SF1">
    <property type="entry name" value="FI18259P1-RELATED"/>
    <property type="match status" value="1"/>
</dbReference>
<comment type="caution">
    <text evidence="8">The sequence shown here is derived from an EMBL/GenBank/DDBJ whole genome shotgun (WGS) entry which is preliminary data.</text>
</comment>
<dbReference type="InterPro" id="IPR020846">
    <property type="entry name" value="MFS_dom"/>
</dbReference>
<dbReference type="Pfam" id="PF07690">
    <property type="entry name" value="MFS_1"/>
    <property type="match status" value="1"/>
</dbReference>
<reference evidence="8 9" key="1">
    <citation type="submission" date="2016-03" db="EMBL/GenBank/DDBJ databases">
        <title>Fine-scale spatial genetic structure of a fungal parasite of coffee scale insects.</title>
        <authorList>
            <person name="Jackson D."/>
            <person name="Zemenick K.A."/>
            <person name="Malloure B."/>
            <person name="Quandt C.A."/>
            <person name="James T.Y."/>
        </authorList>
    </citation>
    <scope>NUCLEOTIDE SEQUENCE [LARGE SCALE GENOMIC DNA]</scope>
    <source>
        <strain evidence="8 9">UM487</strain>
    </source>
</reference>
<dbReference type="SUPFAM" id="SSF103473">
    <property type="entry name" value="MFS general substrate transporter"/>
    <property type="match status" value="1"/>
</dbReference>
<gene>
    <name evidence="8" type="ORF">LLEC1_04226</name>
</gene>
<dbReference type="GO" id="GO:0022857">
    <property type="term" value="F:transmembrane transporter activity"/>
    <property type="evidence" value="ECO:0007669"/>
    <property type="project" value="InterPro"/>
</dbReference>
<feature type="transmembrane region" description="Helical" evidence="6">
    <location>
        <begin position="442"/>
        <end position="465"/>
    </location>
</feature>
<evidence type="ECO:0000259" key="7">
    <source>
        <dbReference type="PROSITE" id="PS50850"/>
    </source>
</evidence>
<evidence type="ECO:0000256" key="6">
    <source>
        <dbReference type="SAM" id="Phobius"/>
    </source>
</evidence>
<feature type="transmembrane region" description="Helical" evidence="6">
    <location>
        <begin position="245"/>
        <end position="265"/>
    </location>
</feature>
<name>A0A179I7J0_CORDF</name>
<feature type="domain" description="Major facilitator superfamily (MFS) profile" evidence="7">
    <location>
        <begin position="55"/>
        <end position="502"/>
    </location>
</feature>
<keyword evidence="3 6" id="KW-1133">Transmembrane helix</keyword>
<feature type="transmembrane region" description="Helical" evidence="6">
    <location>
        <begin position="217"/>
        <end position="238"/>
    </location>
</feature>
<keyword evidence="9" id="KW-1185">Reference proteome</keyword>
<feature type="transmembrane region" description="Helical" evidence="6">
    <location>
        <begin position="54"/>
        <end position="75"/>
    </location>
</feature>
<dbReference type="EMBL" id="LUKN01003309">
    <property type="protein sequence ID" value="OAQ97610.1"/>
    <property type="molecule type" value="Genomic_DNA"/>
</dbReference>
<evidence type="ECO:0000256" key="3">
    <source>
        <dbReference type="ARBA" id="ARBA00022989"/>
    </source>
</evidence>
<keyword evidence="4 6" id="KW-0472">Membrane</keyword>
<dbReference type="AlphaFoldDB" id="A0A179I7J0"/>
<dbReference type="Proteomes" id="UP000243081">
    <property type="component" value="Unassembled WGS sequence"/>
</dbReference>
<dbReference type="PROSITE" id="PS50850">
    <property type="entry name" value="MFS"/>
    <property type="match status" value="1"/>
</dbReference>
<keyword evidence="2 6" id="KW-0812">Transmembrane</keyword>
<feature type="transmembrane region" description="Helical" evidence="6">
    <location>
        <begin position="337"/>
        <end position="362"/>
    </location>
</feature>
<feature type="transmembrane region" description="Helical" evidence="6">
    <location>
        <begin position="178"/>
        <end position="197"/>
    </location>
</feature>
<dbReference type="OMA" id="MREQFDW"/>
<feature type="transmembrane region" description="Helical" evidence="6">
    <location>
        <begin position="477"/>
        <end position="497"/>
    </location>
</feature>
<dbReference type="Gene3D" id="1.20.1250.20">
    <property type="entry name" value="MFS general substrate transporter like domains"/>
    <property type="match status" value="2"/>
</dbReference>
<proteinExistence type="predicted"/>
<evidence type="ECO:0000256" key="5">
    <source>
        <dbReference type="SAM" id="MobiDB-lite"/>
    </source>
</evidence>
<evidence type="ECO:0000256" key="2">
    <source>
        <dbReference type="ARBA" id="ARBA00022692"/>
    </source>
</evidence>
<sequence>MVSRDDDGDDESAIRLLTPDDADHILLRGSEDVASDDEPPLAAAAAWQVRSPRIIILLVAFSKFCIVCSGMMLMVPLFRLIEDAICHGVFADTTPGLLDEMKCKDDEVQRRLATFLGWSGLVGSIVTLVTSFPFGAMSDRFGRKPTALLAYFGVFVSFFFAPLMLGPPMRQHIRNNPYLLIWGSLFQVFGGGIPVLLQTLYAMAADVSSEENKASNFLYVSLGSATGGLLGPLLAGVLMTQFGPWVPIWIVIFISPFLICILLLLPETLAVHITPSSSSTPTRFSTHMAKGLDDLRASLAMLRNNRNVPVVLVTFLFQNARMTAYSSTLVQYVSKNYGWSLGQTSILLSPVGVLALVVLGGLPRVAERLTSSRYGYSVFGKDLLLTRASTAALVVGAAIQGLSPNVAVFILGLVVATLSSADSPLARATVSHYVHASFTSRLYALIGMVEVLGTFIGAPALAYFFNLGLEKKGLYTGLPYFYVALLSSIGLAALMFVTPPPQKATSGGVTPMSGEELPEEGAIRL</sequence>
<accession>A0A179I7J0</accession>
<comment type="subcellular location">
    <subcellularLocation>
        <location evidence="1">Membrane</location>
        <topology evidence="1">Multi-pass membrane protein</topology>
    </subcellularLocation>
</comment>
<dbReference type="GO" id="GO:0016020">
    <property type="term" value="C:membrane"/>
    <property type="evidence" value="ECO:0007669"/>
    <property type="project" value="UniProtKB-SubCell"/>
</dbReference>
<feature type="transmembrane region" description="Helical" evidence="6">
    <location>
        <begin position="148"/>
        <end position="166"/>
    </location>
</feature>
<dbReference type="InterPro" id="IPR011701">
    <property type="entry name" value="MFS"/>
</dbReference>
<dbReference type="PANTHER" id="PTHR23507">
    <property type="entry name" value="ZGC:174356"/>
    <property type="match status" value="1"/>
</dbReference>